<feature type="transmembrane region" description="Helical" evidence="6">
    <location>
        <begin position="12"/>
        <end position="31"/>
    </location>
</feature>
<feature type="transmembrane region" description="Helical" evidence="6">
    <location>
        <begin position="37"/>
        <end position="54"/>
    </location>
</feature>
<feature type="transmembrane region" description="Helical" evidence="6">
    <location>
        <begin position="209"/>
        <end position="231"/>
    </location>
</feature>
<evidence type="ECO:0000313" key="8">
    <source>
        <dbReference type="Proteomes" id="UP001304461"/>
    </source>
</evidence>
<evidence type="ECO:0000256" key="6">
    <source>
        <dbReference type="SAM" id="Phobius"/>
    </source>
</evidence>
<dbReference type="Proteomes" id="UP001304461">
    <property type="component" value="Unassembled WGS sequence"/>
</dbReference>
<feature type="transmembrane region" description="Helical" evidence="6">
    <location>
        <begin position="318"/>
        <end position="342"/>
    </location>
</feature>
<name>A0ABU5RNM6_9CYAN</name>
<dbReference type="Pfam" id="PF01594">
    <property type="entry name" value="AI-2E_transport"/>
    <property type="match status" value="1"/>
</dbReference>
<gene>
    <name evidence="7" type="ORF">VB738_00315</name>
</gene>
<comment type="caution">
    <text evidence="7">The sequence shown here is derived from an EMBL/GenBank/DDBJ whole genome shotgun (WGS) entry which is preliminary data.</text>
</comment>
<keyword evidence="8" id="KW-1185">Reference proteome</keyword>
<keyword evidence="3 6" id="KW-0812">Transmembrane</keyword>
<dbReference type="RefSeq" id="WP_323303834.1">
    <property type="nucleotide sequence ID" value="NZ_JAYGHX010000001.1"/>
</dbReference>
<accession>A0ABU5RNM6</accession>
<evidence type="ECO:0000256" key="1">
    <source>
        <dbReference type="ARBA" id="ARBA00004141"/>
    </source>
</evidence>
<feature type="transmembrane region" description="Helical" evidence="6">
    <location>
        <begin position="66"/>
        <end position="88"/>
    </location>
</feature>
<feature type="transmembrane region" description="Helical" evidence="6">
    <location>
        <begin position="151"/>
        <end position="177"/>
    </location>
</feature>
<feature type="transmembrane region" description="Helical" evidence="6">
    <location>
        <begin position="237"/>
        <end position="266"/>
    </location>
</feature>
<sequence>MLERLVLPPWLRFSLALPLLVLNLWVLRQLLVPLAPFPALFLTAALLAFLLDIPSRWLIQRGLPRALALLLVLGLSLSAVVLAALVLVPRLVEQLGDLVLALPSWLAQGETLLGQLQRWATERGLPTDFGGLSSDLITRTSKIASQLSQQVLGILGATVGVTVNTVIVLVLAVFLLLGGEGIARGLVEWLPAGTRSLVLSTLDRTFRGYFAGQVVLALILSGAQSLVFTLLGIPYGVLFAVAIGFTTLIPYASALTIVGVSVLLALQDPRTGLEVLAVAITVGQVVDQVIQPRLMGSIVGLQPAWLLISLPIGARLGALMGLGELLGLLLAVPVASCAKTFLDAWALRLRREWPEPGSFRPLPEPE</sequence>
<dbReference type="EMBL" id="JAYGHX010000001">
    <property type="protein sequence ID" value="MEA5389689.1"/>
    <property type="molecule type" value="Genomic_DNA"/>
</dbReference>
<organism evidence="7 8">
    <name type="scientific">Cyanobium gracile UHCC 0139</name>
    <dbReference type="NCBI Taxonomy" id="3110308"/>
    <lineage>
        <taxon>Bacteria</taxon>
        <taxon>Bacillati</taxon>
        <taxon>Cyanobacteriota</taxon>
        <taxon>Cyanophyceae</taxon>
        <taxon>Synechococcales</taxon>
        <taxon>Prochlorococcaceae</taxon>
        <taxon>Cyanobium</taxon>
    </lineage>
</organism>
<keyword evidence="4 6" id="KW-1133">Transmembrane helix</keyword>
<dbReference type="InterPro" id="IPR002549">
    <property type="entry name" value="AI-2E-like"/>
</dbReference>
<protein>
    <submittedName>
        <fullName evidence="7">AI-2E family transporter</fullName>
    </submittedName>
</protein>
<evidence type="ECO:0000256" key="2">
    <source>
        <dbReference type="ARBA" id="ARBA00009773"/>
    </source>
</evidence>
<proteinExistence type="inferred from homology"/>
<evidence type="ECO:0000256" key="4">
    <source>
        <dbReference type="ARBA" id="ARBA00022989"/>
    </source>
</evidence>
<dbReference type="PANTHER" id="PTHR21716">
    <property type="entry name" value="TRANSMEMBRANE PROTEIN"/>
    <property type="match status" value="1"/>
</dbReference>
<evidence type="ECO:0000313" key="7">
    <source>
        <dbReference type="EMBL" id="MEA5389689.1"/>
    </source>
</evidence>
<evidence type="ECO:0000256" key="3">
    <source>
        <dbReference type="ARBA" id="ARBA00022692"/>
    </source>
</evidence>
<dbReference type="PANTHER" id="PTHR21716:SF66">
    <property type="entry name" value="TRANSPORT PROTEIN SLL0063-RELATED"/>
    <property type="match status" value="1"/>
</dbReference>
<comment type="similarity">
    <text evidence="2">Belongs to the autoinducer-2 exporter (AI-2E) (TC 2.A.86) family.</text>
</comment>
<reference evidence="7 8" key="1">
    <citation type="submission" date="2023-12" db="EMBL/GenBank/DDBJ databases">
        <title>Baltic Sea Cyanobacteria.</title>
        <authorList>
            <person name="Delbaje E."/>
            <person name="Fewer D.P."/>
            <person name="Shishido T.K."/>
        </authorList>
    </citation>
    <scope>NUCLEOTIDE SEQUENCE [LARGE SCALE GENOMIC DNA]</scope>
    <source>
        <strain evidence="7 8">UHCC 0139</strain>
    </source>
</reference>
<comment type="subcellular location">
    <subcellularLocation>
        <location evidence="1">Membrane</location>
        <topology evidence="1">Multi-pass membrane protein</topology>
    </subcellularLocation>
</comment>
<evidence type="ECO:0000256" key="5">
    <source>
        <dbReference type="ARBA" id="ARBA00023136"/>
    </source>
</evidence>
<keyword evidence="5 6" id="KW-0472">Membrane</keyword>